<evidence type="ECO:0000313" key="1">
    <source>
        <dbReference type="Proteomes" id="UP000095286"/>
    </source>
</evidence>
<evidence type="ECO:0000313" key="2">
    <source>
        <dbReference type="WBParaSite" id="RSKR_0000765400.1"/>
    </source>
</evidence>
<name>A0AC35U563_9BILA</name>
<reference evidence="2" key="1">
    <citation type="submission" date="2016-11" db="UniProtKB">
        <authorList>
            <consortium name="WormBaseParasite"/>
        </authorList>
    </citation>
    <scope>IDENTIFICATION</scope>
    <source>
        <strain evidence="2">KR3021</strain>
    </source>
</reference>
<accession>A0AC35U563</accession>
<dbReference type="WBParaSite" id="RSKR_0000765400.1">
    <property type="protein sequence ID" value="RSKR_0000765400.1"/>
    <property type="gene ID" value="RSKR_0000765400"/>
</dbReference>
<protein>
    <submittedName>
        <fullName evidence="2">Fork-head domain-containing protein</fullName>
    </submittedName>
</protein>
<sequence length="388" mass="43929">MRFSMDSILCSTNDNDKEVQENDNIQETSRPPEFSLENRQAIGDVFAFANISPSIVTQHNPSSNATPRALNTAEDLSRNDLMHEIPFNFSNETVRETESQPSTSSKSPTNNDLETDAENVKQILESSSMKPENGQSLIRSRQISSSKPAYSYIALISMAILNSPEKRMTLSQICDFIMSHFPYYKDKFPAWQNSIRHNLSLNDCFIKISREPGNPGKGNYWSLDPKAEDMFDNGSFLRRRKRFKRHNHGELVDLPNFHHNNQQFLNNVLNRSPFIHHSFFPVQNNSNKTSPVHMTFDNPMNNQLYRTSPINVMTSPNINGYPAFIHPAVMAAVNQASGNPLSSPPFQFFTNGQINASMSLSNLNSIFNPNMQPSKKAIPTVNKGMYKT</sequence>
<organism evidence="1 2">
    <name type="scientific">Rhabditophanes sp. KR3021</name>
    <dbReference type="NCBI Taxonomy" id="114890"/>
    <lineage>
        <taxon>Eukaryota</taxon>
        <taxon>Metazoa</taxon>
        <taxon>Ecdysozoa</taxon>
        <taxon>Nematoda</taxon>
        <taxon>Chromadorea</taxon>
        <taxon>Rhabditida</taxon>
        <taxon>Tylenchina</taxon>
        <taxon>Panagrolaimomorpha</taxon>
        <taxon>Strongyloidoidea</taxon>
        <taxon>Alloionematidae</taxon>
        <taxon>Rhabditophanes</taxon>
    </lineage>
</organism>
<dbReference type="Proteomes" id="UP000095286">
    <property type="component" value="Unplaced"/>
</dbReference>
<proteinExistence type="predicted"/>